<keyword evidence="1" id="KW-1133">Transmembrane helix</keyword>
<proteinExistence type="predicted"/>
<protein>
    <recommendedName>
        <fullName evidence="3">Holin</fullName>
    </recommendedName>
</protein>
<reference evidence="2" key="1">
    <citation type="journal article" date="2020" name="Nature">
        <title>Giant virus diversity and host interactions through global metagenomics.</title>
        <authorList>
            <person name="Schulz F."/>
            <person name="Roux S."/>
            <person name="Paez-Espino D."/>
            <person name="Jungbluth S."/>
            <person name="Walsh D.A."/>
            <person name="Denef V.J."/>
            <person name="McMahon K.D."/>
            <person name="Konstantinidis K.T."/>
            <person name="Eloe-Fadrosh E.A."/>
            <person name="Kyrpides N.C."/>
            <person name="Woyke T."/>
        </authorList>
    </citation>
    <scope>NUCLEOTIDE SEQUENCE</scope>
    <source>
        <strain evidence="2">GVMAG-M-3300018868-6</strain>
    </source>
</reference>
<sequence length="60" mass="6814">MNKLLLVFAVLLLVDILVPVITGFLSISVESYINYLMWFNSLGIFYAILPERTGTMFAKN</sequence>
<dbReference type="EMBL" id="MN739259">
    <property type="protein sequence ID" value="QHS95864.1"/>
    <property type="molecule type" value="Genomic_DNA"/>
</dbReference>
<dbReference type="AlphaFoldDB" id="A0A6C0BWB6"/>
<evidence type="ECO:0000256" key="1">
    <source>
        <dbReference type="SAM" id="Phobius"/>
    </source>
</evidence>
<name>A0A6C0BWB6_9ZZZZ</name>
<keyword evidence="1" id="KW-0812">Transmembrane</keyword>
<organism evidence="2">
    <name type="scientific">viral metagenome</name>
    <dbReference type="NCBI Taxonomy" id="1070528"/>
    <lineage>
        <taxon>unclassified sequences</taxon>
        <taxon>metagenomes</taxon>
        <taxon>organismal metagenomes</taxon>
    </lineage>
</organism>
<evidence type="ECO:0008006" key="3">
    <source>
        <dbReference type="Google" id="ProtNLM"/>
    </source>
</evidence>
<accession>A0A6C0BWB6</accession>
<keyword evidence="1" id="KW-0472">Membrane</keyword>
<evidence type="ECO:0000313" key="2">
    <source>
        <dbReference type="EMBL" id="QHS95864.1"/>
    </source>
</evidence>
<feature type="transmembrane region" description="Helical" evidence="1">
    <location>
        <begin position="32"/>
        <end position="49"/>
    </location>
</feature>